<accession>A0A1I7TKV3</accession>
<dbReference type="InterPro" id="IPR051727">
    <property type="entry name" value="DnaJ_C3_Co-chaperones"/>
</dbReference>
<dbReference type="AlphaFoldDB" id="A0A1I7TKV3"/>
<dbReference type="eggNOG" id="KOG0624">
    <property type="taxonomic scope" value="Eukaryota"/>
</dbReference>
<dbReference type="SMART" id="SM00028">
    <property type="entry name" value="TPR"/>
    <property type="match status" value="2"/>
</dbReference>
<dbReference type="PROSITE" id="PS50076">
    <property type="entry name" value="DNAJ_2"/>
    <property type="match status" value="1"/>
</dbReference>
<dbReference type="GO" id="GO:0051787">
    <property type="term" value="F:misfolded protein binding"/>
    <property type="evidence" value="ECO:0007669"/>
    <property type="project" value="TreeGrafter"/>
</dbReference>
<dbReference type="Gene3D" id="1.10.287.110">
    <property type="entry name" value="DnaJ domain"/>
    <property type="match status" value="1"/>
</dbReference>
<organism evidence="6 7">
    <name type="scientific">Caenorhabditis tropicalis</name>
    <dbReference type="NCBI Taxonomy" id="1561998"/>
    <lineage>
        <taxon>Eukaryota</taxon>
        <taxon>Metazoa</taxon>
        <taxon>Ecdysozoa</taxon>
        <taxon>Nematoda</taxon>
        <taxon>Chromadorea</taxon>
        <taxon>Rhabditida</taxon>
        <taxon>Rhabditina</taxon>
        <taxon>Rhabditomorpha</taxon>
        <taxon>Rhabditoidea</taxon>
        <taxon>Rhabditidae</taxon>
        <taxon>Peloderinae</taxon>
        <taxon>Caenorhabditis</taxon>
    </lineage>
</organism>
<sequence length="170" mass="20186">MDQQDWKLCIEKGKHILEANSEDFPIKINVYRFTCRCNREEGNIATAIEECNEVLKFDNSDVETLLQRAETYMADEEYDLAIADYEQILEWDSTNTDAQTGKDQAKRAKELIGKRDYYKILGVRRNANKREIIKAYRKMAQKWHPDNFKDEKEKKKLRRNSLISQLPKKF</sequence>
<evidence type="ECO:0000256" key="3">
    <source>
        <dbReference type="ARBA" id="ARBA00022824"/>
    </source>
</evidence>
<dbReference type="Pfam" id="PF13181">
    <property type="entry name" value="TPR_8"/>
    <property type="match status" value="1"/>
</dbReference>
<dbReference type="WBParaSite" id="Csp11.Scaffold627.g6915.t1">
    <property type="protein sequence ID" value="Csp11.Scaffold627.g6915.t1"/>
    <property type="gene ID" value="Csp11.Scaffold627.g6915"/>
</dbReference>
<evidence type="ECO:0000256" key="4">
    <source>
        <dbReference type="PROSITE-ProRule" id="PRU00339"/>
    </source>
</evidence>
<dbReference type="CDD" id="cd06257">
    <property type="entry name" value="DnaJ"/>
    <property type="match status" value="1"/>
</dbReference>
<feature type="repeat" description="TPR" evidence="4">
    <location>
        <begin position="62"/>
        <end position="95"/>
    </location>
</feature>
<dbReference type="GO" id="GO:0051087">
    <property type="term" value="F:protein-folding chaperone binding"/>
    <property type="evidence" value="ECO:0007669"/>
    <property type="project" value="TreeGrafter"/>
</dbReference>
<evidence type="ECO:0000313" key="6">
    <source>
        <dbReference type="Proteomes" id="UP000095282"/>
    </source>
</evidence>
<name>A0A1I7TKV3_9PELO</name>
<protein>
    <submittedName>
        <fullName evidence="7">J domain-containing protein</fullName>
    </submittedName>
</protein>
<comment type="subcellular location">
    <subcellularLocation>
        <location evidence="1">Endoplasmic reticulum</location>
    </subcellularLocation>
</comment>
<dbReference type="PROSITE" id="PS50005">
    <property type="entry name" value="TPR"/>
    <property type="match status" value="1"/>
</dbReference>
<dbReference type="PANTHER" id="PTHR44140:SF4">
    <property type="entry name" value="J DOMAIN-CONTAINING PROTEIN"/>
    <property type="match status" value="1"/>
</dbReference>
<proteinExistence type="predicted"/>
<keyword evidence="3" id="KW-0256">Endoplasmic reticulum</keyword>
<dbReference type="SUPFAM" id="SSF46565">
    <property type="entry name" value="Chaperone J-domain"/>
    <property type="match status" value="1"/>
</dbReference>
<evidence type="ECO:0000256" key="2">
    <source>
        <dbReference type="ARBA" id="ARBA00022729"/>
    </source>
</evidence>
<dbReference type="InterPro" id="IPR011990">
    <property type="entry name" value="TPR-like_helical_dom_sf"/>
</dbReference>
<dbReference type="InterPro" id="IPR001623">
    <property type="entry name" value="DnaJ_domain"/>
</dbReference>
<keyword evidence="4" id="KW-0802">TPR repeat</keyword>
<feature type="domain" description="J" evidence="5">
    <location>
        <begin position="116"/>
        <end position="170"/>
    </location>
</feature>
<evidence type="ECO:0000313" key="7">
    <source>
        <dbReference type="WBParaSite" id="Csp11.Scaffold627.g6915.t1"/>
    </source>
</evidence>
<dbReference type="SUPFAM" id="SSF48452">
    <property type="entry name" value="TPR-like"/>
    <property type="match status" value="1"/>
</dbReference>
<dbReference type="STRING" id="1561998.A0A1I7TKV3"/>
<dbReference type="SMART" id="SM00271">
    <property type="entry name" value="DnaJ"/>
    <property type="match status" value="1"/>
</dbReference>
<dbReference type="GO" id="GO:0034975">
    <property type="term" value="P:protein folding in endoplasmic reticulum"/>
    <property type="evidence" value="ECO:0007669"/>
    <property type="project" value="TreeGrafter"/>
</dbReference>
<dbReference type="Proteomes" id="UP000095282">
    <property type="component" value="Unplaced"/>
</dbReference>
<evidence type="ECO:0000256" key="1">
    <source>
        <dbReference type="ARBA" id="ARBA00004240"/>
    </source>
</evidence>
<keyword evidence="6" id="KW-1185">Reference proteome</keyword>
<reference evidence="7" key="1">
    <citation type="submission" date="2016-11" db="UniProtKB">
        <authorList>
            <consortium name="WormBaseParasite"/>
        </authorList>
    </citation>
    <scope>IDENTIFICATION</scope>
</reference>
<dbReference type="Pfam" id="PF00226">
    <property type="entry name" value="DnaJ"/>
    <property type="match status" value="1"/>
</dbReference>
<dbReference type="PRINTS" id="PR00625">
    <property type="entry name" value="JDOMAIN"/>
</dbReference>
<dbReference type="PANTHER" id="PTHR44140">
    <property type="entry name" value="LD25575P"/>
    <property type="match status" value="1"/>
</dbReference>
<dbReference type="Gene3D" id="1.25.40.10">
    <property type="entry name" value="Tetratricopeptide repeat domain"/>
    <property type="match status" value="1"/>
</dbReference>
<dbReference type="InterPro" id="IPR036869">
    <property type="entry name" value="J_dom_sf"/>
</dbReference>
<dbReference type="GO" id="GO:0005783">
    <property type="term" value="C:endoplasmic reticulum"/>
    <property type="evidence" value="ECO:0007669"/>
    <property type="project" value="UniProtKB-SubCell"/>
</dbReference>
<dbReference type="InterPro" id="IPR019734">
    <property type="entry name" value="TPR_rpt"/>
</dbReference>
<keyword evidence="2" id="KW-0732">Signal</keyword>
<evidence type="ECO:0000259" key="5">
    <source>
        <dbReference type="PROSITE" id="PS50076"/>
    </source>
</evidence>